<dbReference type="GO" id="GO:0005773">
    <property type="term" value="C:vacuole"/>
    <property type="evidence" value="ECO:0007669"/>
    <property type="project" value="GOC"/>
</dbReference>
<dbReference type="STRING" id="763407.A0A167K1Q4"/>
<feature type="binding site" evidence="9">
    <location>
        <position position="60"/>
    </location>
    <ligand>
        <name>ATP</name>
        <dbReference type="ChEBI" id="CHEBI:30616"/>
    </ligand>
</feature>
<keyword evidence="4 9" id="KW-0547">Nucleotide-binding</keyword>
<comment type="similarity">
    <text evidence="10">Belongs to the protein kinase superfamily.</text>
</comment>
<dbReference type="InterPro" id="IPR017441">
    <property type="entry name" value="Protein_kinase_ATP_BS"/>
</dbReference>
<proteinExistence type="inferred from homology"/>
<dbReference type="PROSITE" id="PS00107">
    <property type="entry name" value="PROTEIN_KINASE_ATP"/>
    <property type="match status" value="1"/>
</dbReference>
<dbReference type="FunCoup" id="A0A167K1Q4">
    <property type="interactions" value="435"/>
</dbReference>
<evidence type="ECO:0000259" key="11">
    <source>
        <dbReference type="PROSITE" id="PS50011"/>
    </source>
</evidence>
<dbReference type="AlphaFoldDB" id="A0A167K1Q4"/>
<keyword evidence="2 10" id="KW-0723">Serine/threonine-protein kinase</keyword>
<evidence type="ECO:0000256" key="5">
    <source>
        <dbReference type="ARBA" id="ARBA00022777"/>
    </source>
</evidence>
<evidence type="ECO:0000256" key="4">
    <source>
        <dbReference type="ARBA" id="ARBA00022741"/>
    </source>
</evidence>
<dbReference type="InterPro" id="IPR008271">
    <property type="entry name" value="Ser/Thr_kinase_AS"/>
</dbReference>
<organism evidence="12 13">
    <name type="scientific">Phycomyces blakesleeanus (strain ATCC 8743b / DSM 1359 / FGSC 10004 / NBRC 33097 / NRRL 1555)</name>
    <dbReference type="NCBI Taxonomy" id="763407"/>
    <lineage>
        <taxon>Eukaryota</taxon>
        <taxon>Fungi</taxon>
        <taxon>Fungi incertae sedis</taxon>
        <taxon>Mucoromycota</taxon>
        <taxon>Mucoromycotina</taxon>
        <taxon>Mucoromycetes</taxon>
        <taxon>Mucorales</taxon>
        <taxon>Phycomycetaceae</taxon>
        <taxon>Phycomyces</taxon>
    </lineage>
</organism>
<evidence type="ECO:0000313" key="12">
    <source>
        <dbReference type="EMBL" id="OAD67078.1"/>
    </source>
</evidence>
<evidence type="ECO:0000256" key="3">
    <source>
        <dbReference type="ARBA" id="ARBA00022679"/>
    </source>
</evidence>
<dbReference type="GO" id="GO:0006624">
    <property type="term" value="P:vacuolar protein processing"/>
    <property type="evidence" value="ECO:0007669"/>
    <property type="project" value="TreeGrafter"/>
</dbReference>
<dbReference type="SUPFAM" id="SSF56112">
    <property type="entry name" value="Protein kinase-like (PK-like)"/>
    <property type="match status" value="1"/>
</dbReference>
<evidence type="ECO:0000256" key="7">
    <source>
        <dbReference type="ARBA" id="ARBA00047899"/>
    </source>
</evidence>
<keyword evidence="3" id="KW-0808">Transferase</keyword>
<dbReference type="Pfam" id="PF00069">
    <property type="entry name" value="Pkinase"/>
    <property type="match status" value="2"/>
</dbReference>
<name>A0A167K1Q4_PHYB8</name>
<dbReference type="VEuPathDB" id="FungiDB:PHYBLDRAFT_183646"/>
<dbReference type="InterPro" id="IPR000719">
    <property type="entry name" value="Prot_kinase_dom"/>
</dbReference>
<dbReference type="InterPro" id="IPR052239">
    <property type="entry name" value="Ser/Thr-specific_kinases"/>
</dbReference>
<sequence length="379" mass="42812">MSLLSVFRDTFYSAASCCFPNPTIQVNKRTFRVIRLLGEGGFSFVYLVQDVSTGRNFALKKIRCPFGSQAVADAMREIDMYRMFQHANIIKVVDTSVMTDKDGTKTVYIFLPYHKQGNLQDSINANNINKTHFPEKEILNFFRQVCYAIRVLHTHRLPDVPMKNPEEEEEARKPRQNLILLENNLTTSPLSEEPLVPVPALSYVPPPPMEHKKEKGTVVPFAHRDLKPGNILISDDGQSPILMDLGSTMRAHVVIKTRQDALLQQDLAAENCTMTYRAPELYDVHTGMELNEKVDIWSLGCTLYATAYGQSPFEANINEIGGSLSLAILNGQYKFPTQDPYSESLRNLIRSMLIVDPKERPDIHTVIAAFDTLLQNPGH</sequence>
<dbReference type="RefSeq" id="XP_018285118.1">
    <property type="nucleotide sequence ID" value="XM_018438805.1"/>
</dbReference>
<evidence type="ECO:0000256" key="2">
    <source>
        <dbReference type="ARBA" id="ARBA00022527"/>
    </source>
</evidence>
<feature type="domain" description="Protein kinase" evidence="11">
    <location>
        <begin position="31"/>
        <end position="379"/>
    </location>
</feature>
<keyword evidence="6 9" id="KW-0067">ATP-binding</keyword>
<reference evidence="13" key="1">
    <citation type="submission" date="2015-06" db="EMBL/GenBank/DDBJ databases">
        <title>Expansion of signal transduction pathways in fungi by whole-genome duplication.</title>
        <authorList>
            <consortium name="DOE Joint Genome Institute"/>
            <person name="Corrochano L.M."/>
            <person name="Kuo A."/>
            <person name="Marcet-Houben M."/>
            <person name="Polaino S."/>
            <person name="Salamov A."/>
            <person name="Villalobos J.M."/>
            <person name="Alvarez M.I."/>
            <person name="Avalos J."/>
            <person name="Benito E.P."/>
            <person name="Benoit I."/>
            <person name="Burger G."/>
            <person name="Camino L.P."/>
            <person name="Canovas D."/>
            <person name="Cerda-Olmedo E."/>
            <person name="Cheng J.-F."/>
            <person name="Dominguez A."/>
            <person name="Elias M."/>
            <person name="Eslava A.P."/>
            <person name="Glaser F."/>
            <person name="Grimwood J."/>
            <person name="Gutierrez G."/>
            <person name="Heitman J."/>
            <person name="Henrissat B."/>
            <person name="Iturriaga E.A."/>
            <person name="Lang B.F."/>
            <person name="Lavin J.L."/>
            <person name="Lee S."/>
            <person name="Li W."/>
            <person name="Lindquist E."/>
            <person name="Lopez-Garcia S."/>
            <person name="Luque E.M."/>
            <person name="Marcos A.T."/>
            <person name="Martin J."/>
            <person name="McCluskey K."/>
            <person name="Medina H.R."/>
            <person name="Miralles-Duran A."/>
            <person name="Miyazaki A."/>
            <person name="Munoz-Torres E."/>
            <person name="Oguiza J.A."/>
            <person name="Ohm R."/>
            <person name="Olmedo M."/>
            <person name="Orejas M."/>
            <person name="Ortiz-Castellanos L."/>
            <person name="Pisabarro A.G."/>
            <person name="Rodriguez-Romero J."/>
            <person name="Ruiz-Herrera J."/>
            <person name="Ruiz-Vazquez R."/>
            <person name="Sanz C."/>
            <person name="Schackwitz W."/>
            <person name="Schmutz J."/>
            <person name="Shahriari M."/>
            <person name="Shelest E."/>
            <person name="Silva-Franco F."/>
            <person name="Soanes D."/>
            <person name="Syed K."/>
            <person name="Tagua V.G."/>
            <person name="Talbot N.J."/>
            <person name="Thon M."/>
            <person name="De vries R.P."/>
            <person name="Wiebenga A."/>
            <person name="Yadav J.S."/>
            <person name="Braun E.L."/>
            <person name="Baker S."/>
            <person name="Garre V."/>
            <person name="Horwitz B."/>
            <person name="Torres-Martinez S."/>
            <person name="Idnurm A."/>
            <person name="Herrera-Estrella A."/>
            <person name="Gabaldon T."/>
            <person name="Grigoriev I.V."/>
        </authorList>
    </citation>
    <scope>NUCLEOTIDE SEQUENCE [LARGE SCALE GENOMIC DNA]</scope>
    <source>
        <strain evidence="13">NRRL 1555(-)</strain>
    </source>
</reference>
<evidence type="ECO:0000256" key="6">
    <source>
        <dbReference type="ARBA" id="ARBA00022840"/>
    </source>
</evidence>
<keyword evidence="13" id="KW-1185">Reference proteome</keyword>
<evidence type="ECO:0000313" key="13">
    <source>
        <dbReference type="Proteomes" id="UP000077315"/>
    </source>
</evidence>
<dbReference type="PANTHER" id="PTHR45998:SF2">
    <property type="entry name" value="SERINE_THREONINE-PROTEIN KINASE 16"/>
    <property type="match status" value="1"/>
</dbReference>
<protein>
    <recommendedName>
        <fullName evidence="1">non-specific serine/threonine protein kinase</fullName>
        <ecNumber evidence="1">2.7.11.1</ecNumber>
    </recommendedName>
</protein>
<dbReference type="GO" id="GO:0032889">
    <property type="term" value="P:regulation of vacuole fusion, non-autophagic"/>
    <property type="evidence" value="ECO:0007669"/>
    <property type="project" value="TreeGrafter"/>
</dbReference>
<evidence type="ECO:0000256" key="8">
    <source>
        <dbReference type="ARBA" id="ARBA00048679"/>
    </source>
</evidence>
<dbReference type="InterPro" id="IPR011009">
    <property type="entry name" value="Kinase-like_dom_sf"/>
</dbReference>
<dbReference type="EMBL" id="KV441025">
    <property type="protein sequence ID" value="OAD67078.1"/>
    <property type="molecule type" value="Genomic_DNA"/>
</dbReference>
<keyword evidence="5" id="KW-0418">Kinase</keyword>
<dbReference type="PROSITE" id="PS50011">
    <property type="entry name" value="PROTEIN_KINASE_DOM"/>
    <property type="match status" value="1"/>
</dbReference>
<dbReference type="GO" id="GO:0005794">
    <property type="term" value="C:Golgi apparatus"/>
    <property type="evidence" value="ECO:0007669"/>
    <property type="project" value="TreeGrafter"/>
</dbReference>
<comment type="catalytic activity">
    <reaction evidence="7">
        <text>L-threonyl-[protein] + ATP = O-phospho-L-threonyl-[protein] + ADP + H(+)</text>
        <dbReference type="Rhea" id="RHEA:46608"/>
        <dbReference type="Rhea" id="RHEA-COMP:11060"/>
        <dbReference type="Rhea" id="RHEA-COMP:11605"/>
        <dbReference type="ChEBI" id="CHEBI:15378"/>
        <dbReference type="ChEBI" id="CHEBI:30013"/>
        <dbReference type="ChEBI" id="CHEBI:30616"/>
        <dbReference type="ChEBI" id="CHEBI:61977"/>
        <dbReference type="ChEBI" id="CHEBI:456216"/>
        <dbReference type="EC" id="2.7.11.1"/>
    </reaction>
</comment>
<dbReference type="GeneID" id="28999711"/>
<evidence type="ECO:0000256" key="9">
    <source>
        <dbReference type="PROSITE-ProRule" id="PRU10141"/>
    </source>
</evidence>
<dbReference type="OrthoDB" id="248923at2759"/>
<dbReference type="EC" id="2.7.11.1" evidence="1"/>
<dbReference type="SMART" id="SM00220">
    <property type="entry name" value="S_TKc"/>
    <property type="match status" value="1"/>
</dbReference>
<dbReference type="GO" id="GO:0005524">
    <property type="term" value="F:ATP binding"/>
    <property type="evidence" value="ECO:0007669"/>
    <property type="project" value="UniProtKB-UniRule"/>
</dbReference>
<evidence type="ECO:0000256" key="10">
    <source>
        <dbReference type="RuleBase" id="RU000304"/>
    </source>
</evidence>
<comment type="catalytic activity">
    <reaction evidence="8">
        <text>L-seryl-[protein] + ATP = O-phospho-L-seryl-[protein] + ADP + H(+)</text>
        <dbReference type="Rhea" id="RHEA:17989"/>
        <dbReference type="Rhea" id="RHEA-COMP:9863"/>
        <dbReference type="Rhea" id="RHEA-COMP:11604"/>
        <dbReference type="ChEBI" id="CHEBI:15378"/>
        <dbReference type="ChEBI" id="CHEBI:29999"/>
        <dbReference type="ChEBI" id="CHEBI:30616"/>
        <dbReference type="ChEBI" id="CHEBI:83421"/>
        <dbReference type="ChEBI" id="CHEBI:456216"/>
        <dbReference type="EC" id="2.7.11.1"/>
    </reaction>
</comment>
<dbReference type="GO" id="GO:0004674">
    <property type="term" value="F:protein serine/threonine kinase activity"/>
    <property type="evidence" value="ECO:0007669"/>
    <property type="project" value="UniProtKB-KW"/>
</dbReference>
<accession>A0A167K1Q4</accession>
<dbReference type="PANTHER" id="PTHR45998">
    <property type="entry name" value="SERINE/THREONINE-PROTEIN KINASE 16"/>
    <property type="match status" value="1"/>
</dbReference>
<dbReference type="InParanoid" id="A0A167K1Q4"/>
<dbReference type="PROSITE" id="PS00108">
    <property type="entry name" value="PROTEIN_KINASE_ST"/>
    <property type="match status" value="1"/>
</dbReference>
<dbReference type="Proteomes" id="UP000077315">
    <property type="component" value="Unassembled WGS sequence"/>
</dbReference>
<evidence type="ECO:0000256" key="1">
    <source>
        <dbReference type="ARBA" id="ARBA00012513"/>
    </source>
</evidence>
<dbReference type="Gene3D" id="1.10.510.10">
    <property type="entry name" value="Transferase(Phosphotransferase) domain 1"/>
    <property type="match status" value="2"/>
</dbReference>
<gene>
    <name evidence="12" type="ORF">PHYBLDRAFT_183646</name>
</gene>